<protein>
    <submittedName>
        <fullName evidence="2">Uncharacterized protein</fullName>
    </submittedName>
</protein>
<name>A0ABY7EEX0_MYAAR</name>
<dbReference type="EMBL" id="CP111017">
    <property type="protein sequence ID" value="WAR07600.1"/>
    <property type="molecule type" value="Genomic_DNA"/>
</dbReference>
<feature type="region of interest" description="Disordered" evidence="1">
    <location>
        <begin position="1"/>
        <end position="60"/>
    </location>
</feature>
<reference evidence="2" key="1">
    <citation type="submission" date="2022-11" db="EMBL/GenBank/DDBJ databases">
        <title>Centuries of genome instability and evolution in soft-shell clam transmissible cancer (bioRxiv).</title>
        <authorList>
            <person name="Hart S.F.M."/>
            <person name="Yonemitsu M.A."/>
            <person name="Giersch R.M."/>
            <person name="Beal B.F."/>
            <person name="Arriagada G."/>
            <person name="Davis B.W."/>
            <person name="Ostrander E.A."/>
            <person name="Goff S.P."/>
            <person name="Metzger M.J."/>
        </authorList>
    </citation>
    <scope>NUCLEOTIDE SEQUENCE</scope>
    <source>
        <strain evidence="2">MELC-2E11</strain>
        <tissue evidence="2">Siphon/mantle</tissue>
    </source>
</reference>
<sequence length="60" mass="6478">MILQKKQTNAGENNQHTGSDNLIISLANGQEEKGDTSDAPALNNSNGTFQSVNEQKQGQY</sequence>
<gene>
    <name evidence="2" type="ORF">MAR_017558</name>
</gene>
<organism evidence="2 3">
    <name type="scientific">Mya arenaria</name>
    <name type="common">Soft-shell clam</name>
    <dbReference type="NCBI Taxonomy" id="6604"/>
    <lineage>
        <taxon>Eukaryota</taxon>
        <taxon>Metazoa</taxon>
        <taxon>Spiralia</taxon>
        <taxon>Lophotrochozoa</taxon>
        <taxon>Mollusca</taxon>
        <taxon>Bivalvia</taxon>
        <taxon>Autobranchia</taxon>
        <taxon>Heteroconchia</taxon>
        <taxon>Euheterodonta</taxon>
        <taxon>Imparidentia</taxon>
        <taxon>Neoheterodontei</taxon>
        <taxon>Myida</taxon>
        <taxon>Myoidea</taxon>
        <taxon>Myidae</taxon>
        <taxon>Mya</taxon>
    </lineage>
</organism>
<evidence type="ECO:0000313" key="2">
    <source>
        <dbReference type="EMBL" id="WAR07600.1"/>
    </source>
</evidence>
<feature type="compositionally biased region" description="Polar residues" evidence="1">
    <location>
        <begin position="42"/>
        <end position="60"/>
    </location>
</feature>
<accession>A0ABY7EEX0</accession>
<feature type="compositionally biased region" description="Polar residues" evidence="1">
    <location>
        <begin position="1"/>
        <end position="22"/>
    </location>
</feature>
<evidence type="ECO:0000313" key="3">
    <source>
        <dbReference type="Proteomes" id="UP001164746"/>
    </source>
</evidence>
<keyword evidence="3" id="KW-1185">Reference proteome</keyword>
<dbReference type="Proteomes" id="UP001164746">
    <property type="component" value="Chromosome 6"/>
</dbReference>
<proteinExistence type="predicted"/>
<evidence type="ECO:0000256" key="1">
    <source>
        <dbReference type="SAM" id="MobiDB-lite"/>
    </source>
</evidence>